<gene>
    <name evidence="2" type="ORF">IC63_12345</name>
</gene>
<sequence length="180" mass="18547">MGALLPRLVLLSAAGFLVLSTPLLAGLGGAGGWSVGLFAVIFAARYMLTTDPAEWASPVVPAIAAGVNAAVAGLLWLLGRWLSGATGWAPGWGALPPILLALAGTALSVQLWSARRDAALSGMVRDAAALNAEAEALARATSGPDPDPEALDRIADRLNDRADDIRRDVTHLGRDDEPPL</sequence>
<evidence type="ECO:0000256" key="1">
    <source>
        <dbReference type="SAM" id="Phobius"/>
    </source>
</evidence>
<dbReference type="STRING" id="690417.IC63_12345"/>
<feature type="transmembrane region" description="Helical" evidence="1">
    <location>
        <begin position="94"/>
        <end position="113"/>
    </location>
</feature>
<dbReference type="Proteomes" id="UP000029917">
    <property type="component" value="Unassembled WGS sequence"/>
</dbReference>
<keyword evidence="1" id="KW-1133">Transmembrane helix</keyword>
<keyword evidence="3" id="KW-1185">Reference proteome</keyword>
<proteinExistence type="predicted"/>
<dbReference type="EMBL" id="JRKS01000044">
    <property type="protein sequence ID" value="KGJ04179.1"/>
    <property type="molecule type" value="Genomic_DNA"/>
</dbReference>
<feature type="transmembrane region" description="Helical" evidence="1">
    <location>
        <begin position="30"/>
        <end position="48"/>
    </location>
</feature>
<organism evidence="2 3">
    <name type="scientific">Paracoccus sphaerophysae</name>
    <dbReference type="NCBI Taxonomy" id="690417"/>
    <lineage>
        <taxon>Bacteria</taxon>
        <taxon>Pseudomonadati</taxon>
        <taxon>Pseudomonadota</taxon>
        <taxon>Alphaproteobacteria</taxon>
        <taxon>Rhodobacterales</taxon>
        <taxon>Paracoccaceae</taxon>
        <taxon>Paracoccus</taxon>
    </lineage>
</organism>
<reference evidence="2 3" key="1">
    <citation type="submission" date="2014-09" db="EMBL/GenBank/DDBJ databases">
        <authorList>
            <person name="McGinnis J.M."/>
            <person name="Wolfgang W.J."/>
        </authorList>
    </citation>
    <scope>NUCLEOTIDE SEQUENCE [LARGE SCALE GENOMIC DNA]</scope>
    <source>
        <strain evidence="2 3">HAMBI 3106</strain>
    </source>
</reference>
<reference evidence="2 3" key="2">
    <citation type="submission" date="2014-10" db="EMBL/GenBank/DDBJ databases">
        <title>Paracoccus sanguinis sp. nov., isolated from clinical specimens of New York State patients.</title>
        <authorList>
            <person name="Mingle L.A."/>
            <person name="Cole J.A."/>
            <person name="Lapierre P."/>
            <person name="Musser K.A."/>
        </authorList>
    </citation>
    <scope>NUCLEOTIDE SEQUENCE [LARGE SCALE GENOMIC DNA]</scope>
    <source>
        <strain evidence="2 3">HAMBI 3106</strain>
    </source>
</reference>
<accession>A0A099F148</accession>
<evidence type="ECO:0000313" key="2">
    <source>
        <dbReference type="EMBL" id="KGJ04179.1"/>
    </source>
</evidence>
<feature type="transmembrane region" description="Helical" evidence="1">
    <location>
        <begin position="60"/>
        <end position="82"/>
    </location>
</feature>
<keyword evidence="1" id="KW-0812">Transmembrane</keyword>
<dbReference type="AlphaFoldDB" id="A0A099F148"/>
<keyword evidence="1" id="KW-0472">Membrane</keyword>
<evidence type="ECO:0000313" key="3">
    <source>
        <dbReference type="Proteomes" id="UP000029917"/>
    </source>
</evidence>
<protein>
    <submittedName>
        <fullName evidence="2">Uncharacterized protein</fullName>
    </submittedName>
</protein>
<comment type="caution">
    <text evidence="2">The sequence shown here is derived from an EMBL/GenBank/DDBJ whole genome shotgun (WGS) entry which is preliminary data.</text>
</comment>
<name>A0A099F148_9RHOB</name>